<evidence type="ECO:0000313" key="2">
    <source>
        <dbReference type="Proteomes" id="UP000003419"/>
    </source>
</evidence>
<name>A0A8D9VSJ4_LIMRT</name>
<comment type="caution">
    <text evidence="1">The sequence shown here is derived from an EMBL/GenBank/DDBJ whole genome shotgun (WGS) entry which is preliminary data.</text>
</comment>
<evidence type="ECO:0008006" key="3">
    <source>
        <dbReference type="Google" id="ProtNLM"/>
    </source>
</evidence>
<dbReference type="AlphaFoldDB" id="A0A8D9VSJ4"/>
<sequence>MDATIKMQLPEDLQQAITHMARQAIKQALIETKEKDGFPPYMTKTETAKYLHIAPKTLIDWEKHCNDIPTIEIEGVTRYQRASLDKWMQQHRLNK</sequence>
<dbReference type="EMBL" id="ACHG01000162">
    <property type="protein sequence ID" value="EEI65112.1"/>
    <property type="molecule type" value="Genomic_DNA"/>
</dbReference>
<dbReference type="RefSeq" id="WP_003671175.1">
    <property type="nucleotide sequence ID" value="NZ_GG693670.1"/>
</dbReference>
<organism evidence="1 2">
    <name type="scientific">Limosilactobacillus reuteri CF48-3A</name>
    <dbReference type="NCBI Taxonomy" id="525341"/>
    <lineage>
        <taxon>Bacteria</taxon>
        <taxon>Bacillati</taxon>
        <taxon>Bacillota</taxon>
        <taxon>Bacilli</taxon>
        <taxon>Lactobacillales</taxon>
        <taxon>Lactobacillaceae</taxon>
        <taxon>Limosilactobacillus</taxon>
    </lineage>
</organism>
<evidence type="ECO:0000313" key="1">
    <source>
        <dbReference type="EMBL" id="EEI65112.1"/>
    </source>
</evidence>
<dbReference type="Proteomes" id="UP000003419">
    <property type="component" value="Unassembled WGS sequence"/>
</dbReference>
<protein>
    <recommendedName>
        <fullName evidence="3">Helix-turn-helix domain-containing protein</fullName>
    </recommendedName>
</protein>
<proteinExistence type="predicted"/>
<gene>
    <name evidence="1" type="ORF">HMPREF0534_1566</name>
</gene>
<dbReference type="InterPro" id="IPR009061">
    <property type="entry name" value="DNA-bd_dom_put_sf"/>
</dbReference>
<accession>A0A8D9VSJ4</accession>
<reference evidence="1 2" key="1">
    <citation type="submission" date="2009-01" db="EMBL/GenBank/DDBJ databases">
        <authorList>
            <person name="Qin X."/>
            <person name="Bachman B."/>
            <person name="Battles P."/>
            <person name="Bell A."/>
            <person name="Bess C."/>
            <person name="Bickham C."/>
            <person name="Chaboub L."/>
            <person name="Chen D."/>
            <person name="Coyle M."/>
            <person name="Deiros D.R."/>
            <person name="Dinh H."/>
            <person name="Forbes L."/>
            <person name="Fowler G."/>
            <person name="Francisco L."/>
            <person name="Fu Q."/>
            <person name="Gubbala S."/>
            <person name="Hale W."/>
            <person name="Han Y."/>
            <person name="Hemphill L."/>
            <person name="Highlander S.K."/>
            <person name="Hirani K."/>
            <person name="Hogues M."/>
            <person name="Jackson L."/>
            <person name="Jakkamsetti A."/>
            <person name="Javaid M."/>
            <person name="Jiang H."/>
            <person name="Korchina V."/>
            <person name="Kovar C."/>
            <person name="Lara F."/>
            <person name="Lee S."/>
            <person name="Mata R."/>
            <person name="Mathew T."/>
            <person name="Moen C."/>
            <person name="Morales K."/>
            <person name="Munidasa M."/>
            <person name="Nazareth L."/>
            <person name="Ngo R."/>
            <person name="Nguyen L."/>
            <person name="Okwuonu G."/>
            <person name="Ongeri F."/>
            <person name="Patil S."/>
            <person name="Petrosino J."/>
            <person name="Pham C."/>
            <person name="Pham P."/>
            <person name="Pu L.-L."/>
            <person name="Puazo M."/>
            <person name="Raj R."/>
            <person name="Reid J."/>
            <person name="Rouhana J."/>
            <person name="Saada N."/>
            <person name="Shang Y."/>
            <person name="Simmons D."/>
            <person name="Thornton R."/>
            <person name="Warren J."/>
            <person name="Weissenberger G."/>
            <person name="Zhang J."/>
            <person name="Zhang L."/>
            <person name="Zhou C."/>
            <person name="Zhu D."/>
            <person name="Muzny D."/>
            <person name="Worley K."/>
            <person name="Gibbs R."/>
        </authorList>
    </citation>
    <scope>NUCLEOTIDE SEQUENCE [LARGE SCALE GENOMIC DNA]</scope>
    <source>
        <strain evidence="1 2">CF48-3A</strain>
    </source>
</reference>
<dbReference type="SUPFAM" id="SSF46955">
    <property type="entry name" value="Putative DNA-binding domain"/>
    <property type="match status" value="1"/>
</dbReference>